<protein>
    <recommendedName>
        <fullName evidence="4">MSHA biogenesis protein MshF</fullName>
    </recommendedName>
</protein>
<comment type="caution">
    <text evidence="2">The sequence shown here is derived from an EMBL/GenBank/DDBJ whole genome shotgun (WGS) entry which is preliminary data.</text>
</comment>
<proteinExistence type="predicted"/>
<organism evidence="2 3">
    <name type="scientific">Alteromonas gracilis</name>
    <dbReference type="NCBI Taxonomy" id="1479524"/>
    <lineage>
        <taxon>Bacteria</taxon>
        <taxon>Pseudomonadati</taxon>
        <taxon>Pseudomonadota</taxon>
        <taxon>Gammaproteobacteria</taxon>
        <taxon>Alteromonadales</taxon>
        <taxon>Alteromonadaceae</taxon>
        <taxon>Alteromonas/Salinimonas group</taxon>
        <taxon>Alteromonas</taxon>
    </lineage>
</organism>
<reference evidence="3" key="1">
    <citation type="journal article" date="2020" name="Int. J. Syst. Evol. Microbiol.">
        <title>Alteromonas alba sp. nov., a marine bacterium isolated from the seawater of the West Pacific Ocean.</title>
        <authorList>
            <person name="Sun C."/>
            <person name="Wu Y.-H."/>
            <person name="Xamxidin M."/>
            <person name="Cheng H."/>
            <person name="Xu X.-W."/>
        </authorList>
    </citation>
    <scope>NUCLEOTIDE SEQUENCE [LARGE SCALE GENOMIC DNA]</scope>
    <source>
        <strain evidence="3">9a2</strain>
    </source>
</reference>
<evidence type="ECO:0000256" key="1">
    <source>
        <dbReference type="SAM" id="Phobius"/>
    </source>
</evidence>
<evidence type="ECO:0000313" key="3">
    <source>
        <dbReference type="Proteomes" id="UP000239539"/>
    </source>
</evidence>
<evidence type="ECO:0000313" key="2">
    <source>
        <dbReference type="EMBL" id="PRO70324.1"/>
    </source>
</evidence>
<feature type="transmembrane region" description="Helical" evidence="1">
    <location>
        <begin position="7"/>
        <end position="27"/>
    </location>
</feature>
<accession>A0ABX5CRX1</accession>
<dbReference type="Proteomes" id="UP000239539">
    <property type="component" value="Unassembled WGS sequence"/>
</dbReference>
<evidence type="ECO:0008006" key="4">
    <source>
        <dbReference type="Google" id="ProtNLM"/>
    </source>
</evidence>
<keyword evidence="3" id="KW-1185">Reference proteome</keyword>
<dbReference type="RefSeq" id="WP_105929950.1">
    <property type="nucleotide sequence ID" value="NZ_PVNO01000005.1"/>
</dbReference>
<sequence length="164" mass="18349">MAGSKTGLLNFVVIGTVLAIVLSSYIYHATSIVKEAEDVNKENAVAQFQRVVMLARAQWIKTKQHSVLIYETSLDASGNIQQKKDVAAELFVNVKGWPEGLAKGQGKACEYLYTLATLREMSMSSEIVVRDEYVNGYLQCAFFIHNRVWFEYNAGSGVVMERRS</sequence>
<name>A0ABX5CRX1_9ALTE</name>
<keyword evidence="1" id="KW-1133">Transmembrane helix</keyword>
<keyword evidence="1" id="KW-0472">Membrane</keyword>
<dbReference type="EMBL" id="PVNO01000005">
    <property type="protein sequence ID" value="PRO70324.1"/>
    <property type="molecule type" value="Genomic_DNA"/>
</dbReference>
<keyword evidence="1" id="KW-0812">Transmembrane</keyword>
<gene>
    <name evidence="2" type="ORF">C6Y39_03575</name>
</gene>